<dbReference type="PROSITE" id="PS51296">
    <property type="entry name" value="RIESKE"/>
    <property type="match status" value="1"/>
</dbReference>
<dbReference type="InterPro" id="IPR050584">
    <property type="entry name" value="Cholesterol_7-desaturase"/>
</dbReference>
<keyword evidence="3" id="KW-0560">Oxidoreductase</keyword>
<evidence type="ECO:0000259" key="6">
    <source>
        <dbReference type="PROSITE" id="PS51296"/>
    </source>
</evidence>
<dbReference type="SUPFAM" id="SSF50022">
    <property type="entry name" value="ISP domain"/>
    <property type="match status" value="1"/>
</dbReference>
<dbReference type="InterPro" id="IPR044043">
    <property type="entry name" value="VanA_C_cat"/>
</dbReference>
<dbReference type="EMBL" id="JAEKFT010000002">
    <property type="protein sequence ID" value="MBT0960111.1"/>
    <property type="molecule type" value="Genomic_DNA"/>
</dbReference>
<gene>
    <name evidence="7" type="ORF">I8J34_02890</name>
</gene>
<name>A0A944D860_DENI1</name>
<evidence type="ECO:0000256" key="3">
    <source>
        <dbReference type="ARBA" id="ARBA00023002"/>
    </source>
</evidence>
<dbReference type="Pfam" id="PF00355">
    <property type="entry name" value="Rieske"/>
    <property type="match status" value="1"/>
</dbReference>
<dbReference type="Pfam" id="PF19112">
    <property type="entry name" value="VanA_C"/>
    <property type="match status" value="1"/>
</dbReference>
<feature type="domain" description="Rieske" evidence="6">
    <location>
        <begin position="9"/>
        <end position="113"/>
    </location>
</feature>
<evidence type="ECO:0000256" key="4">
    <source>
        <dbReference type="ARBA" id="ARBA00023004"/>
    </source>
</evidence>
<comment type="caution">
    <text evidence="7">The sequence shown here is derived from an EMBL/GenBank/DDBJ whole genome shotgun (WGS) entry which is preliminary data.</text>
</comment>
<keyword evidence="7" id="KW-0223">Dioxygenase</keyword>
<keyword evidence="8" id="KW-1185">Reference proteome</keyword>
<evidence type="ECO:0000256" key="5">
    <source>
        <dbReference type="ARBA" id="ARBA00023014"/>
    </source>
</evidence>
<dbReference type="Proteomes" id="UP000694660">
    <property type="component" value="Unassembled WGS sequence"/>
</dbReference>
<sequence>MSYLRNTWYVAAMHDELPPGRLLARIYLDEPVVLFRNAAGEPQALADRCPHRFAPLSAGKLCNGGDTVQCGYHGLQFDGKGACTHNPQGDGGIPKAAVVKAYAVRERHGLIWLWAGEAKEADESLIPDYSAVTSAHVDGTIRGYMPTACSAELFVDNILDLTHVDFLHPTTLGSGALSRAKAVVTEPSERSVKIVWVSSGDVAPYAFDINLREQGRPTDQWTEVTWTAPSTMLIRVGATLLGEPREAGVDTLNLHLATPESAGRTHYWYWSTRNFGLTPEANAQATPMVVNVFKLEDKPMLEAQQQRMGTADFWSLKPVLLPGDAGAVRARRKLKALIDAEASAATPTDGAAA</sequence>
<evidence type="ECO:0000256" key="1">
    <source>
        <dbReference type="ARBA" id="ARBA00022714"/>
    </source>
</evidence>
<dbReference type="SUPFAM" id="SSF55961">
    <property type="entry name" value="Bet v1-like"/>
    <property type="match status" value="1"/>
</dbReference>
<keyword evidence="4" id="KW-0408">Iron</keyword>
<dbReference type="GO" id="GO:0046872">
    <property type="term" value="F:metal ion binding"/>
    <property type="evidence" value="ECO:0007669"/>
    <property type="project" value="UniProtKB-KW"/>
</dbReference>
<evidence type="ECO:0000256" key="2">
    <source>
        <dbReference type="ARBA" id="ARBA00022723"/>
    </source>
</evidence>
<accession>A0A944D860</accession>
<dbReference type="InterPro" id="IPR036922">
    <property type="entry name" value="Rieske_2Fe-2S_sf"/>
</dbReference>
<dbReference type="GO" id="GO:0051213">
    <property type="term" value="F:dioxygenase activity"/>
    <property type="evidence" value="ECO:0007669"/>
    <property type="project" value="UniProtKB-KW"/>
</dbReference>
<dbReference type="GO" id="GO:0051537">
    <property type="term" value="F:2 iron, 2 sulfur cluster binding"/>
    <property type="evidence" value="ECO:0007669"/>
    <property type="project" value="UniProtKB-KW"/>
</dbReference>
<proteinExistence type="predicted"/>
<dbReference type="Gene3D" id="2.102.10.10">
    <property type="entry name" value="Rieske [2Fe-2S] iron-sulphur domain"/>
    <property type="match status" value="1"/>
</dbReference>
<dbReference type="PANTHER" id="PTHR21266">
    <property type="entry name" value="IRON-SULFUR DOMAIN CONTAINING PROTEIN"/>
    <property type="match status" value="1"/>
</dbReference>
<dbReference type="InterPro" id="IPR017941">
    <property type="entry name" value="Rieske_2Fe-2S"/>
</dbReference>
<evidence type="ECO:0000313" key="7">
    <source>
        <dbReference type="EMBL" id="MBT0960111.1"/>
    </source>
</evidence>
<evidence type="ECO:0000313" key="8">
    <source>
        <dbReference type="Proteomes" id="UP000694660"/>
    </source>
</evidence>
<dbReference type="RefSeq" id="WP_214359863.1">
    <property type="nucleotide sequence ID" value="NZ_JAEKFT010000002.1"/>
</dbReference>
<organism evidence="7 8">
    <name type="scientific">Denitromonas iodatirespirans</name>
    <dbReference type="NCBI Taxonomy" id="2795389"/>
    <lineage>
        <taxon>Bacteria</taxon>
        <taxon>Pseudomonadati</taxon>
        <taxon>Pseudomonadota</taxon>
        <taxon>Betaproteobacteria</taxon>
        <taxon>Rhodocyclales</taxon>
        <taxon>Zoogloeaceae</taxon>
        <taxon>Denitromonas</taxon>
    </lineage>
</organism>
<keyword evidence="2" id="KW-0479">Metal-binding</keyword>
<protein>
    <submittedName>
        <fullName evidence="7">Aromatic ring-hydroxylating dioxygenase subunit alpha</fullName>
    </submittedName>
</protein>
<keyword evidence="1" id="KW-0001">2Fe-2S</keyword>
<dbReference type="AlphaFoldDB" id="A0A944D860"/>
<dbReference type="Gene3D" id="3.90.380.10">
    <property type="entry name" value="Naphthalene 1,2-dioxygenase Alpha Subunit, Chain A, domain 1"/>
    <property type="match status" value="1"/>
</dbReference>
<reference evidence="8" key="1">
    <citation type="journal article" date="2022" name="ISME J.">
        <title>Genetic and phylogenetic analysis of dissimilatory iodate-reducing bacteria identifies potential niches across the world's oceans.</title>
        <authorList>
            <person name="Reyes-Umana V."/>
            <person name="Henning Z."/>
            <person name="Lee K."/>
            <person name="Barnum T.P."/>
            <person name="Coates J.D."/>
        </authorList>
    </citation>
    <scope>NUCLEOTIDE SEQUENCE [LARGE SCALE GENOMIC DNA]</scope>
    <source>
        <strain evidence="8">IR12</strain>
    </source>
</reference>
<keyword evidence="5" id="KW-0411">Iron-sulfur</keyword>
<dbReference type="PANTHER" id="PTHR21266:SF60">
    <property type="entry name" value="3-KETOSTEROID-9-ALPHA-MONOOXYGENASE, OXYGENASE COMPONENT"/>
    <property type="match status" value="1"/>
</dbReference>